<protein>
    <submittedName>
        <fullName evidence="2">Uncharacterized protein</fullName>
    </submittedName>
</protein>
<dbReference type="AlphaFoldDB" id="A0AAJ2S5R6"/>
<reference evidence="2" key="1">
    <citation type="submission" date="2023-11" db="EMBL/GenBank/DDBJ databases">
        <title>Scandinavium wanjuensis sp. nov., isolated from lettuce South Korea.</title>
        <authorList>
            <person name="Park J."/>
            <person name="Park S."/>
            <person name="Oh K.K."/>
            <person name="Cho G.S."/>
            <person name="Franz C.M.A.P."/>
        </authorList>
    </citation>
    <scope>NUCLEOTIDE SEQUENCE</scope>
    <source>
        <strain evidence="2">V105_12</strain>
    </source>
</reference>
<organism evidence="2 3">
    <name type="scientific">Scandinavium lactucae</name>
    <dbReference type="NCBI Taxonomy" id="3095028"/>
    <lineage>
        <taxon>Bacteria</taxon>
        <taxon>Pseudomonadati</taxon>
        <taxon>Pseudomonadota</taxon>
        <taxon>Gammaproteobacteria</taxon>
        <taxon>Enterobacterales</taxon>
        <taxon>Enterobacteriaceae</taxon>
        <taxon>Scandinavium</taxon>
    </lineage>
</organism>
<keyword evidence="1" id="KW-0472">Membrane</keyword>
<proteinExistence type="predicted"/>
<keyword evidence="1" id="KW-0812">Transmembrane</keyword>
<sequence length="73" mass="8278">MDGAKDLAREMLNVINVDDSGFLGAVAKGFISIPVNLVYLGYDFIDTEHRKENLDDKFRIAQLIKNTHLNKKQ</sequence>
<gene>
    <name evidence="2" type="ORF">SIL20_01390</name>
</gene>
<evidence type="ECO:0000313" key="2">
    <source>
        <dbReference type="EMBL" id="MDX6030168.1"/>
    </source>
</evidence>
<evidence type="ECO:0000256" key="1">
    <source>
        <dbReference type="SAM" id="Phobius"/>
    </source>
</evidence>
<comment type="caution">
    <text evidence="2">The sequence shown here is derived from an EMBL/GenBank/DDBJ whole genome shotgun (WGS) entry which is preliminary data.</text>
</comment>
<keyword evidence="1" id="KW-1133">Transmembrane helix</keyword>
<name>A0AAJ2S5R6_9ENTR</name>
<evidence type="ECO:0000313" key="3">
    <source>
        <dbReference type="Proteomes" id="UP001282336"/>
    </source>
</evidence>
<dbReference type="Proteomes" id="UP001282336">
    <property type="component" value="Unassembled WGS sequence"/>
</dbReference>
<accession>A0AAJ2S5R6</accession>
<dbReference type="RefSeq" id="WP_319626786.1">
    <property type="nucleotide sequence ID" value="NZ_JAWXRB010000001.1"/>
</dbReference>
<dbReference type="EMBL" id="JAWXRC010000017">
    <property type="protein sequence ID" value="MDX6030168.1"/>
    <property type="molecule type" value="Genomic_DNA"/>
</dbReference>
<feature type="transmembrane region" description="Helical" evidence="1">
    <location>
        <begin position="20"/>
        <end position="42"/>
    </location>
</feature>